<dbReference type="SMART" id="SM00220">
    <property type="entry name" value="S_TKc"/>
    <property type="match status" value="1"/>
</dbReference>
<keyword evidence="15" id="KW-1185">Reference proteome</keyword>
<evidence type="ECO:0000256" key="3">
    <source>
        <dbReference type="ARBA" id="ARBA00022527"/>
    </source>
</evidence>
<dbReference type="InterPro" id="IPR050839">
    <property type="entry name" value="Rho-assoc_Ser/Thr_Kinase"/>
</dbReference>
<dbReference type="GO" id="GO:0005524">
    <property type="term" value="F:ATP binding"/>
    <property type="evidence" value="ECO:0007669"/>
    <property type="project" value="UniProtKB-KW"/>
</dbReference>
<gene>
    <name evidence="14" type="ORF">PXEA_LOCUS14566</name>
</gene>
<keyword evidence="4" id="KW-0597">Phosphoprotein</keyword>
<organism evidence="14 15">
    <name type="scientific">Protopolystoma xenopodis</name>
    <dbReference type="NCBI Taxonomy" id="117903"/>
    <lineage>
        <taxon>Eukaryota</taxon>
        <taxon>Metazoa</taxon>
        <taxon>Spiralia</taxon>
        <taxon>Lophotrochozoa</taxon>
        <taxon>Platyhelminthes</taxon>
        <taxon>Monogenea</taxon>
        <taxon>Polyopisthocotylea</taxon>
        <taxon>Polystomatidea</taxon>
        <taxon>Polystomatidae</taxon>
        <taxon>Protopolystoma</taxon>
    </lineage>
</organism>
<feature type="domain" description="Protein kinase" evidence="13">
    <location>
        <begin position="1"/>
        <end position="238"/>
    </location>
</feature>
<dbReference type="PANTHER" id="PTHR22988">
    <property type="entry name" value="MYOTONIC DYSTROPHY S/T KINASE-RELATED"/>
    <property type="match status" value="1"/>
</dbReference>
<evidence type="ECO:0000256" key="8">
    <source>
        <dbReference type="ARBA" id="ARBA00022777"/>
    </source>
</evidence>
<dbReference type="GO" id="GO:0031032">
    <property type="term" value="P:actomyosin structure organization"/>
    <property type="evidence" value="ECO:0007669"/>
    <property type="project" value="TreeGrafter"/>
</dbReference>
<keyword evidence="8" id="KW-0418">Kinase</keyword>
<dbReference type="PROSITE" id="PS00108">
    <property type="entry name" value="PROTEIN_KINASE_ST"/>
    <property type="match status" value="1"/>
</dbReference>
<evidence type="ECO:0000256" key="4">
    <source>
        <dbReference type="ARBA" id="ARBA00022553"/>
    </source>
</evidence>
<dbReference type="EC" id="2.7.11.1" evidence="2"/>
<keyword evidence="10" id="KW-0175">Coiled coil</keyword>
<dbReference type="Proteomes" id="UP000784294">
    <property type="component" value="Unassembled WGS sequence"/>
</dbReference>
<evidence type="ECO:0000256" key="11">
    <source>
        <dbReference type="ARBA" id="ARBA00047899"/>
    </source>
</evidence>
<name>A0A3S5CH91_9PLAT</name>
<dbReference type="Gene3D" id="1.10.510.10">
    <property type="entry name" value="Transferase(Phosphotransferase) domain 1"/>
    <property type="match status" value="1"/>
</dbReference>
<dbReference type="EMBL" id="CAAALY010049729">
    <property type="protein sequence ID" value="VEL21126.1"/>
    <property type="molecule type" value="Genomic_DNA"/>
</dbReference>
<evidence type="ECO:0000256" key="9">
    <source>
        <dbReference type="ARBA" id="ARBA00022840"/>
    </source>
</evidence>
<evidence type="ECO:0000256" key="12">
    <source>
        <dbReference type="ARBA" id="ARBA00048679"/>
    </source>
</evidence>
<dbReference type="GO" id="GO:0004674">
    <property type="term" value="F:protein serine/threonine kinase activity"/>
    <property type="evidence" value="ECO:0007669"/>
    <property type="project" value="UniProtKB-KW"/>
</dbReference>
<accession>A0A3S5CH91</accession>
<dbReference type="SUPFAM" id="SSF56112">
    <property type="entry name" value="Protein kinase-like (PK-like)"/>
    <property type="match status" value="1"/>
</dbReference>
<evidence type="ECO:0000256" key="1">
    <source>
        <dbReference type="ARBA" id="ARBA00005719"/>
    </source>
</evidence>
<protein>
    <recommendedName>
        <fullName evidence="2">non-specific serine/threonine protein kinase</fullName>
        <ecNumber evidence="2">2.7.11.1</ecNumber>
    </recommendedName>
</protein>
<dbReference type="Pfam" id="PF00069">
    <property type="entry name" value="Pkinase"/>
    <property type="match status" value="1"/>
</dbReference>
<evidence type="ECO:0000256" key="6">
    <source>
        <dbReference type="ARBA" id="ARBA00022723"/>
    </source>
</evidence>
<keyword evidence="5" id="KW-0808">Transferase</keyword>
<keyword evidence="9" id="KW-0067">ATP-binding</keyword>
<dbReference type="PROSITE" id="PS50011">
    <property type="entry name" value="PROTEIN_KINASE_DOM"/>
    <property type="match status" value="1"/>
</dbReference>
<evidence type="ECO:0000259" key="13">
    <source>
        <dbReference type="PROSITE" id="PS50011"/>
    </source>
</evidence>
<evidence type="ECO:0000313" key="14">
    <source>
        <dbReference type="EMBL" id="VEL21126.1"/>
    </source>
</evidence>
<keyword evidence="3" id="KW-0723">Serine/threonine-protein kinase</keyword>
<dbReference type="InterPro" id="IPR008271">
    <property type="entry name" value="Ser/Thr_kinase_AS"/>
</dbReference>
<reference evidence="14" key="1">
    <citation type="submission" date="2018-11" db="EMBL/GenBank/DDBJ databases">
        <authorList>
            <consortium name="Pathogen Informatics"/>
        </authorList>
    </citation>
    <scope>NUCLEOTIDE SEQUENCE</scope>
</reference>
<dbReference type="InterPro" id="IPR011009">
    <property type="entry name" value="Kinase-like_dom_sf"/>
</dbReference>
<comment type="similarity">
    <text evidence="1">Belongs to the protein kinase superfamily. AGC Ser/Thr protein kinase family. DMPK subfamily.</text>
</comment>
<dbReference type="GO" id="GO:0005737">
    <property type="term" value="C:cytoplasm"/>
    <property type="evidence" value="ECO:0007669"/>
    <property type="project" value="TreeGrafter"/>
</dbReference>
<evidence type="ECO:0000256" key="10">
    <source>
        <dbReference type="ARBA" id="ARBA00023054"/>
    </source>
</evidence>
<evidence type="ECO:0000256" key="2">
    <source>
        <dbReference type="ARBA" id="ARBA00012513"/>
    </source>
</evidence>
<comment type="catalytic activity">
    <reaction evidence="12">
        <text>L-seryl-[protein] + ATP = O-phospho-L-seryl-[protein] + ADP + H(+)</text>
        <dbReference type="Rhea" id="RHEA:17989"/>
        <dbReference type="Rhea" id="RHEA-COMP:9863"/>
        <dbReference type="Rhea" id="RHEA-COMP:11604"/>
        <dbReference type="ChEBI" id="CHEBI:15378"/>
        <dbReference type="ChEBI" id="CHEBI:29999"/>
        <dbReference type="ChEBI" id="CHEBI:30616"/>
        <dbReference type="ChEBI" id="CHEBI:83421"/>
        <dbReference type="ChEBI" id="CHEBI:456216"/>
        <dbReference type="EC" id="2.7.11.1"/>
    </reaction>
</comment>
<proteinExistence type="inferred from homology"/>
<keyword evidence="6" id="KW-0479">Metal-binding</keyword>
<comment type="catalytic activity">
    <reaction evidence="11">
        <text>L-threonyl-[protein] + ATP = O-phospho-L-threonyl-[protein] + ADP + H(+)</text>
        <dbReference type="Rhea" id="RHEA:46608"/>
        <dbReference type="Rhea" id="RHEA-COMP:11060"/>
        <dbReference type="Rhea" id="RHEA-COMP:11605"/>
        <dbReference type="ChEBI" id="CHEBI:15378"/>
        <dbReference type="ChEBI" id="CHEBI:30013"/>
        <dbReference type="ChEBI" id="CHEBI:30616"/>
        <dbReference type="ChEBI" id="CHEBI:61977"/>
        <dbReference type="ChEBI" id="CHEBI:456216"/>
        <dbReference type="EC" id="2.7.11.1"/>
    </reaction>
</comment>
<dbReference type="GO" id="GO:0005856">
    <property type="term" value="C:cytoskeleton"/>
    <property type="evidence" value="ECO:0007669"/>
    <property type="project" value="TreeGrafter"/>
</dbReference>
<dbReference type="InterPro" id="IPR000719">
    <property type="entry name" value="Prot_kinase_dom"/>
</dbReference>
<dbReference type="AlphaFoldDB" id="A0A3S5CH91"/>
<evidence type="ECO:0000256" key="5">
    <source>
        <dbReference type="ARBA" id="ARBA00022679"/>
    </source>
</evidence>
<dbReference type="Gene3D" id="3.30.200.20">
    <property type="entry name" value="Phosphorylase Kinase, domain 1"/>
    <property type="match status" value="1"/>
</dbReference>
<dbReference type="PANTHER" id="PTHR22988:SF66">
    <property type="entry name" value="SERINE_THREONINE-PROTEIN KINASE GENGHIS KHAN"/>
    <property type="match status" value="1"/>
</dbReference>
<dbReference type="OrthoDB" id="2156623at2759"/>
<evidence type="ECO:0000256" key="7">
    <source>
        <dbReference type="ARBA" id="ARBA00022741"/>
    </source>
</evidence>
<evidence type="ECO:0000313" key="15">
    <source>
        <dbReference type="Proteomes" id="UP000784294"/>
    </source>
</evidence>
<comment type="caution">
    <text evidence="14">The sequence shown here is derived from an EMBL/GenBank/DDBJ whole genome shotgun (WGS) entry which is preliminary data.</text>
</comment>
<sequence>MHKYDMLKRADRACFLEERDVMVKAMAKNSPWIARLHHTFQDEKYLYFLMDFYNGGDMLTLLSKFDDRIPENITKFYAAEIVMAINSLHELGYVHRDIKPDNILVESSGHIVLGDFGSCLRLKDGIVKVNTAIGTPDYISPEILRAAEDSHGTFGIECDYWSFGVVLFEMLFGETPFYSENLIETYSRIMNFSQHLKFPTECGDISECAKDLIQKLICDRKARLGRSGLADFIKHDFFTGIDWEHLRDRKSIHS</sequence>
<dbReference type="FunFam" id="1.10.510.10:FF:000014">
    <property type="entry name" value="Non-specific serine/threonine protein kinase"/>
    <property type="match status" value="1"/>
</dbReference>
<dbReference type="GO" id="GO:0046872">
    <property type="term" value="F:metal ion binding"/>
    <property type="evidence" value="ECO:0007669"/>
    <property type="project" value="UniProtKB-KW"/>
</dbReference>
<keyword evidence="7" id="KW-0547">Nucleotide-binding</keyword>